<organism evidence="1 2">
    <name type="scientific">Motilimonas cestriensis</name>
    <dbReference type="NCBI Taxonomy" id="2742685"/>
    <lineage>
        <taxon>Bacteria</taxon>
        <taxon>Pseudomonadati</taxon>
        <taxon>Pseudomonadota</taxon>
        <taxon>Gammaproteobacteria</taxon>
        <taxon>Alteromonadales</taxon>
        <taxon>Alteromonadales genera incertae sedis</taxon>
        <taxon>Motilimonas</taxon>
    </lineage>
</organism>
<dbReference type="RefSeq" id="WP_233051761.1">
    <property type="nucleotide sequence ID" value="NZ_JAIMJA010000004.1"/>
</dbReference>
<dbReference type="EMBL" id="JAIMJA010000004">
    <property type="protein sequence ID" value="MCE2594182.1"/>
    <property type="molecule type" value="Genomic_DNA"/>
</dbReference>
<evidence type="ECO:0000313" key="2">
    <source>
        <dbReference type="Proteomes" id="UP001201273"/>
    </source>
</evidence>
<dbReference type="NCBIfam" id="TIGR04352">
    <property type="entry name" value="HprK_rel_A"/>
    <property type="match status" value="1"/>
</dbReference>
<gene>
    <name evidence="1" type="ORF">K6Y31_05070</name>
</gene>
<proteinExistence type="predicted"/>
<sequence>MLKLAAYPEQVQAALKQQGLFLSLPPFVIQVRCSSTALADYFTRIYADHEFFPQPQVASFNIELKHESGLRRWLKPQIRFYQNEHAPFFSMPESHAPILWEWGLNYCIAAKYHSCLTIHAAVVAKNGEALVIPAPPGSGKSTLCALLCSHGWQLLSDEFALIDLSSRQVQALPRPISLKNQSIDVLKAHVEKKQNRGRFSAEYLGTSKGRVALYSVPTEQLAQDQHSYPIKQVLFPRYCQDQVCNVTPISPAQCLMQLADNSFNFAVLGQAAFVCLAEVVASSHAYSVDYGDFNALLTQLDTLP</sequence>
<dbReference type="GO" id="GO:0016301">
    <property type="term" value="F:kinase activity"/>
    <property type="evidence" value="ECO:0007669"/>
    <property type="project" value="UniProtKB-KW"/>
</dbReference>
<name>A0ABS8W735_9GAMM</name>
<keyword evidence="2" id="KW-1185">Reference proteome</keyword>
<keyword evidence="1" id="KW-0418">Kinase</keyword>
<dbReference type="InterPro" id="IPR027417">
    <property type="entry name" value="P-loop_NTPase"/>
</dbReference>
<dbReference type="InterPro" id="IPR027600">
    <property type="entry name" value="HprK-rel_A"/>
</dbReference>
<keyword evidence="1" id="KW-0808">Transferase</keyword>
<comment type="caution">
    <text evidence="1">The sequence shown here is derived from an EMBL/GenBank/DDBJ whole genome shotgun (WGS) entry which is preliminary data.</text>
</comment>
<dbReference type="SUPFAM" id="SSF53795">
    <property type="entry name" value="PEP carboxykinase-like"/>
    <property type="match status" value="1"/>
</dbReference>
<dbReference type="Gene3D" id="3.40.50.300">
    <property type="entry name" value="P-loop containing nucleotide triphosphate hydrolases"/>
    <property type="match status" value="1"/>
</dbReference>
<protein>
    <submittedName>
        <fullName evidence="1">HprK-related kinase A</fullName>
    </submittedName>
</protein>
<accession>A0ABS8W735</accession>
<evidence type="ECO:0000313" key="1">
    <source>
        <dbReference type="EMBL" id="MCE2594182.1"/>
    </source>
</evidence>
<dbReference type="Proteomes" id="UP001201273">
    <property type="component" value="Unassembled WGS sequence"/>
</dbReference>
<reference evidence="1 2" key="1">
    <citation type="journal article" date="2022" name="Environ. Microbiol. Rep.">
        <title>Eco-phylogenetic analyses reveal divergent evolution of vitamin B12 metabolism in the marine bacterial family 'Psychromonadaceae'.</title>
        <authorList>
            <person name="Jin X."/>
            <person name="Yang Y."/>
            <person name="Cao H."/>
            <person name="Gao B."/>
            <person name="Zhao Z."/>
        </authorList>
    </citation>
    <scope>NUCLEOTIDE SEQUENCE [LARGE SCALE GENOMIC DNA]</scope>
    <source>
        <strain evidence="1 2">MKS20</strain>
    </source>
</reference>